<keyword evidence="2" id="KW-1185">Reference proteome</keyword>
<gene>
    <name evidence="1" type="ORF">DIURU_000165</name>
</gene>
<reference evidence="1 2" key="1">
    <citation type="submission" date="2019-07" db="EMBL/GenBank/DDBJ databases">
        <title>Genome assembly of two rare yeast pathogens: Diutina rugosa and Trichomonascus ciferrii.</title>
        <authorList>
            <person name="Mixao V."/>
            <person name="Saus E."/>
            <person name="Hansen A."/>
            <person name="Lass-Flor C."/>
            <person name="Gabaldon T."/>
        </authorList>
    </citation>
    <scope>NUCLEOTIDE SEQUENCE [LARGE SCALE GENOMIC DNA]</scope>
    <source>
        <strain evidence="1 2">CBS 613</strain>
    </source>
</reference>
<comment type="caution">
    <text evidence="1">The sequence shown here is derived from an EMBL/GenBank/DDBJ whole genome shotgun (WGS) entry which is preliminary data.</text>
</comment>
<organism evidence="1 2">
    <name type="scientific">Diutina rugosa</name>
    <name type="common">Yeast</name>
    <name type="synonym">Candida rugosa</name>
    <dbReference type="NCBI Taxonomy" id="5481"/>
    <lineage>
        <taxon>Eukaryota</taxon>
        <taxon>Fungi</taxon>
        <taxon>Dikarya</taxon>
        <taxon>Ascomycota</taxon>
        <taxon>Saccharomycotina</taxon>
        <taxon>Pichiomycetes</taxon>
        <taxon>Debaryomycetaceae</taxon>
        <taxon>Diutina</taxon>
    </lineage>
</organism>
<dbReference type="GeneID" id="54778818"/>
<evidence type="ECO:0000313" key="2">
    <source>
        <dbReference type="Proteomes" id="UP000449547"/>
    </source>
</evidence>
<dbReference type="RefSeq" id="XP_034015110.1">
    <property type="nucleotide sequence ID" value="XM_034154216.1"/>
</dbReference>
<dbReference type="Proteomes" id="UP000449547">
    <property type="component" value="Unassembled WGS sequence"/>
</dbReference>
<evidence type="ECO:0000313" key="1">
    <source>
        <dbReference type="EMBL" id="KAA8908622.1"/>
    </source>
</evidence>
<dbReference type="AlphaFoldDB" id="A0A642V1A0"/>
<proteinExistence type="predicted"/>
<sequence length="239" mass="27779">MDSMDGSTRSLPIFHHSTLFDSILNPSFIKSGFRVIGTSLTEQAQLINRLLDKLWRYVHQVDNYQYICCQHYLAPEFRVSAKLKLEESLRGVQCRLHHCITDNIDRFAFQFNRILRVNLFLFGEHLVQETRAYKYDYTAALNKLHLPQDDIAKCHHRAQTQCKTIALEQLYVLQVRVLDTIGRAMIRATKLSIYGGGDYRDTIDLAMERMGKRISTSMAHEVDDFIARYSVNLERICAD</sequence>
<dbReference type="VEuPathDB" id="FungiDB:DIURU_000165"/>
<accession>A0A642V1A0</accession>
<protein>
    <submittedName>
        <fullName evidence="1">Uncharacterized protein</fullName>
    </submittedName>
</protein>
<name>A0A642V1A0_DIURU</name>
<dbReference type="EMBL" id="SWFT01000005">
    <property type="protein sequence ID" value="KAA8908622.1"/>
    <property type="molecule type" value="Genomic_DNA"/>
</dbReference>